<organism evidence="3 4">
    <name type="scientific">Pseudoalteromonas aurantia 208</name>
    <dbReference type="NCBI Taxonomy" id="1314867"/>
    <lineage>
        <taxon>Bacteria</taxon>
        <taxon>Pseudomonadati</taxon>
        <taxon>Pseudomonadota</taxon>
        <taxon>Gammaproteobacteria</taxon>
        <taxon>Alteromonadales</taxon>
        <taxon>Pseudoalteromonadaceae</taxon>
        <taxon>Pseudoalteromonas</taxon>
    </lineage>
</organism>
<feature type="transmembrane region" description="Helical" evidence="1">
    <location>
        <begin position="530"/>
        <end position="550"/>
    </location>
</feature>
<keyword evidence="1" id="KW-0472">Membrane</keyword>
<keyword evidence="1" id="KW-1133">Transmembrane helix</keyword>
<feature type="transmembrane region" description="Helical" evidence="1">
    <location>
        <begin position="148"/>
        <end position="166"/>
    </location>
</feature>
<feature type="transmembrane region" description="Helical" evidence="1">
    <location>
        <begin position="6"/>
        <end position="35"/>
    </location>
</feature>
<name>A0ABR9EB81_9GAMM</name>
<feature type="domain" description="Transglutaminase-like" evidence="2">
    <location>
        <begin position="380"/>
        <end position="451"/>
    </location>
</feature>
<proteinExistence type="predicted"/>
<feature type="transmembrane region" description="Helical" evidence="1">
    <location>
        <begin position="47"/>
        <end position="64"/>
    </location>
</feature>
<dbReference type="Pfam" id="PF11992">
    <property type="entry name" value="TgpA_N"/>
    <property type="match status" value="1"/>
</dbReference>
<accession>A0ABR9EB81</accession>
<dbReference type="Proteomes" id="UP000615755">
    <property type="component" value="Unassembled WGS sequence"/>
</dbReference>
<dbReference type="InterPro" id="IPR052901">
    <property type="entry name" value="Bact_TGase-like"/>
</dbReference>
<sequence length="639" mass="73018">MTVTVIYFFMSMLLISELGIPFTTLIGSLAIWHLFLWKYKTTSPSNTALNVLAVIGMVILLLSIGVDNSVSLFVSLMVLACQLKVIQAQSQRQFQQITTLNFFTIPCLFLFSQSLYTTLIVLCSLGINLGLMIALSHRQPLLYASKDAFKKLILILPISALLVIFLPKLPAFWQLPGPSLAKTGLSEDVNPFNIAQLSQSDELAFRAIIDDEQRFNSPFYWRAIIHDKYDGASWLKSNQQNIPLRTNVNVSGAGYRVIAESSNQPWLFSLGTSVSYTGGVSRNQFGTLFRSNSMSNNFEYQAFSYQQNLIELTRWEYRKNTQFPNQLNKRAQTLARQWDTQSSTTAEFIKLMKQYFISNNYRYTLTPAAMTNESTIDEFLFEQKAGFCGHYASSVAMMMRSVGIPTRLVSGYLGGEYSVKNNYYSVYQYDAHAWVEYYTPGQGWQAIDPTAWVSPERLLGSLSQHSSLSAEFQANLGISLVAFTGIPGVQWLRLKLEEYDYQWTRWVLNFDESKQRSFLEKVFGKSGRSLSGVVAIIFVTFILIAVYWYMQRPSKVNKPTAVVLFERLSKISKYSNLNMSPYQLIEALKHSYPEQEVELEQFYQDFSSFRYQGKSFSKTQRISALKLIKSIKRKTKRDL</sequence>
<dbReference type="InterPro" id="IPR002931">
    <property type="entry name" value="Transglutaminase-like"/>
</dbReference>
<comment type="caution">
    <text evidence="3">The sequence shown here is derived from an EMBL/GenBank/DDBJ whole genome shotgun (WGS) entry which is preliminary data.</text>
</comment>
<dbReference type="PANTHER" id="PTHR42736">
    <property type="entry name" value="PROTEIN-GLUTAMINE GAMMA-GLUTAMYLTRANSFERASE"/>
    <property type="match status" value="1"/>
</dbReference>
<reference evidence="3 4" key="1">
    <citation type="submission" date="2015-03" db="EMBL/GenBank/DDBJ databases">
        <title>Genome sequence of Pseudoalteromonas aurantia.</title>
        <authorList>
            <person name="Xie B.-B."/>
            <person name="Rong J.-C."/>
            <person name="Qin Q.-L."/>
            <person name="Zhang Y.-Z."/>
        </authorList>
    </citation>
    <scope>NUCLEOTIDE SEQUENCE [LARGE SCALE GENOMIC DNA]</scope>
    <source>
        <strain evidence="3 4">208</strain>
    </source>
</reference>
<evidence type="ECO:0000313" key="3">
    <source>
        <dbReference type="EMBL" id="MBE0368249.1"/>
    </source>
</evidence>
<keyword evidence="1" id="KW-0812">Transmembrane</keyword>
<keyword evidence="4" id="KW-1185">Reference proteome</keyword>
<dbReference type="Gene3D" id="3.10.620.30">
    <property type="match status" value="1"/>
</dbReference>
<dbReference type="PANTHER" id="PTHR42736:SF1">
    <property type="entry name" value="PROTEIN-GLUTAMINE GAMMA-GLUTAMYLTRANSFERASE"/>
    <property type="match status" value="1"/>
</dbReference>
<feature type="transmembrane region" description="Helical" evidence="1">
    <location>
        <begin position="107"/>
        <end position="136"/>
    </location>
</feature>
<dbReference type="Pfam" id="PF01841">
    <property type="entry name" value="Transglut_core"/>
    <property type="match status" value="1"/>
</dbReference>
<dbReference type="SMART" id="SM00460">
    <property type="entry name" value="TGc"/>
    <property type="match status" value="1"/>
</dbReference>
<dbReference type="InterPro" id="IPR038765">
    <property type="entry name" value="Papain-like_cys_pep_sf"/>
</dbReference>
<evidence type="ECO:0000259" key="2">
    <source>
        <dbReference type="SMART" id="SM00460"/>
    </source>
</evidence>
<dbReference type="EMBL" id="AQGV01000012">
    <property type="protein sequence ID" value="MBE0368249.1"/>
    <property type="molecule type" value="Genomic_DNA"/>
</dbReference>
<dbReference type="InterPro" id="IPR021878">
    <property type="entry name" value="TgpA_N"/>
</dbReference>
<gene>
    <name evidence="3" type="ORF">PAUR_a1811</name>
</gene>
<evidence type="ECO:0000313" key="4">
    <source>
        <dbReference type="Proteomes" id="UP000615755"/>
    </source>
</evidence>
<evidence type="ECO:0000256" key="1">
    <source>
        <dbReference type="SAM" id="Phobius"/>
    </source>
</evidence>
<dbReference type="SUPFAM" id="SSF54001">
    <property type="entry name" value="Cysteine proteinases"/>
    <property type="match status" value="1"/>
</dbReference>
<protein>
    <recommendedName>
        <fullName evidence="2">Transglutaminase-like domain-containing protein</fullName>
    </recommendedName>
</protein>